<proteinExistence type="predicted"/>
<dbReference type="RefSeq" id="WP_013120026.1">
    <property type="nucleotide sequence ID" value="NZ_LGTE01000001.1"/>
</dbReference>
<evidence type="ECO:0000313" key="1">
    <source>
        <dbReference type="EMBL" id="KNZ71025.1"/>
    </source>
</evidence>
<dbReference type="Proteomes" id="UP000037175">
    <property type="component" value="Unassembled WGS sequence"/>
</dbReference>
<comment type="caution">
    <text evidence="1">The sequence shown here is derived from an EMBL/GenBank/DDBJ whole genome shotgun (WGS) entry which is preliminary data.</text>
</comment>
<keyword evidence="2" id="KW-1185">Reference proteome</keyword>
<organism evidence="1 2">
    <name type="scientific">Thermincola ferriacetica</name>
    <dbReference type="NCBI Taxonomy" id="281456"/>
    <lineage>
        <taxon>Bacteria</taxon>
        <taxon>Bacillati</taxon>
        <taxon>Bacillota</taxon>
        <taxon>Clostridia</taxon>
        <taxon>Eubacteriales</taxon>
        <taxon>Thermincolaceae</taxon>
        <taxon>Thermincola</taxon>
    </lineage>
</organism>
<dbReference type="EMBL" id="LGTE01000001">
    <property type="protein sequence ID" value="KNZ71025.1"/>
    <property type="molecule type" value="Genomic_DNA"/>
</dbReference>
<dbReference type="InterPro" id="IPR036280">
    <property type="entry name" value="Multihaem_cyt_sf"/>
</dbReference>
<reference evidence="2" key="1">
    <citation type="submission" date="2015-07" db="EMBL/GenBank/DDBJ databases">
        <title>Complete Genome of Thermincola ferriacetica strain Z-0001T.</title>
        <authorList>
            <person name="Lusk B."/>
            <person name="Badalamenti J.P."/>
            <person name="Parameswaran P."/>
            <person name="Bond D.R."/>
            <person name="Torres C.I."/>
        </authorList>
    </citation>
    <scope>NUCLEOTIDE SEQUENCE [LARGE SCALE GENOMIC DNA]</scope>
    <source>
        <strain evidence="2">Z-0001</strain>
    </source>
</reference>
<evidence type="ECO:0000313" key="2">
    <source>
        <dbReference type="Proteomes" id="UP000037175"/>
    </source>
</evidence>
<gene>
    <name evidence="1" type="ORF">Tfer_0095</name>
</gene>
<dbReference type="SUPFAM" id="SSF48695">
    <property type="entry name" value="Multiheme cytochromes"/>
    <property type="match status" value="1"/>
</dbReference>
<sequence>MNKRVFISIALVVALLLVIYFSVTAKRIHPPKEEWLVKHKEVVARNQNPDKFCLDCHYKKFGHTKENFCNKCHKESGVRPVK</sequence>
<accession>A0A0L6W682</accession>
<dbReference type="AlphaFoldDB" id="A0A0L6W682"/>
<protein>
    <submittedName>
        <fullName evidence="1">Uncharacterized protein</fullName>
    </submittedName>
</protein>
<name>A0A0L6W682_9FIRM</name>